<dbReference type="PANTHER" id="PTHR33121">
    <property type="entry name" value="CYCLIC DI-GMP PHOSPHODIESTERASE PDEF"/>
    <property type="match status" value="1"/>
</dbReference>
<feature type="domain" description="EAL" evidence="1">
    <location>
        <begin position="19"/>
        <end position="266"/>
    </location>
</feature>
<dbReference type="GO" id="GO:0071111">
    <property type="term" value="F:cyclic-guanylate-specific phosphodiesterase activity"/>
    <property type="evidence" value="ECO:0007669"/>
    <property type="project" value="UniProtKB-EC"/>
</dbReference>
<dbReference type="Gene3D" id="3.20.20.450">
    <property type="entry name" value="EAL domain"/>
    <property type="match status" value="1"/>
</dbReference>
<gene>
    <name evidence="2" type="ORF">FX983_02081</name>
</gene>
<accession>A0A6L5BZS7</accession>
<dbReference type="Pfam" id="PF00563">
    <property type="entry name" value="EAL"/>
    <property type="match status" value="1"/>
</dbReference>
<keyword evidence="2" id="KW-0378">Hydrolase</keyword>
<dbReference type="Proteomes" id="UP000475265">
    <property type="component" value="Unassembled WGS sequence"/>
</dbReference>
<dbReference type="PANTHER" id="PTHR33121:SF23">
    <property type="entry name" value="CYCLIC DI-GMP PHOSPHODIESTERASE PDEB"/>
    <property type="match status" value="1"/>
</dbReference>
<dbReference type="InterPro" id="IPR050706">
    <property type="entry name" value="Cyclic-di-GMP_PDE-like"/>
</dbReference>
<dbReference type="InterPro" id="IPR001633">
    <property type="entry name" value="EAL_dom"/>
</dbReference>
<name>A0A6L5BZS7_9PSED</name>
<protein>
    <submittedName>
        <fullName evidence="2">Cyclic di-GMP phosphodiesterase PdeB</fullName>
        <ecNumber evidence="2">3.1.4.52</ecNumber>
    </submittedName>
</protein>
<evidence type="ECO:0000313" key="3">
    <source>
        <dbReference type="Proteomes" id="UP000475265"/>
    </source>
</evidence>
<sequence length="267" mass="29707">MAGSQRSTAAGRRFVYGYDMHRVRSFYRELAQGRLVLAFQPVVWLPDSSRVLYQEGLLRHIDARGEGVYPFAMLEKHQLMRELDRSVVHSVIERLLQNEHLRLGCNISAQSAIVDGHWRDILAQLRDAPSVAARLVIEITESATPPSTSAAIEFVLCLRELGCRVAIDDFGAGLGTLEFIRQTRPDIVKIDQGYLQRARLETNNAQTLGHLVQLCKTLAPCVIIEGIESEADRALATGCGSEWGQGYLFGRPRMDALGEQCVVQSMA</sequence>
<dbReference type="SUPFAM" id="SSF141868">
    <property type="entry name" value="EAL domain-like"/>
    <property type="match status" value="1"/>
</dbReference>
<dbReference type="SMART" id="SM00052">
    <property type="entry name" value="EAL"/>
    <property type="match status" value="1"/>
</dbReference>
<dbReference type="InterPro" id="IPR035919">
    <property type="entry name" value="EAL_sf"/>
</dbReference>
<comment type="caution">
    <text evidence="2">The sequence shown here is derived from an EMBL/GenBank/DDBJ whole genome shotgun (WGS) entry which is preliminary data.</text>
</comment>
<reference evidence="2 3" key="1">
    <citation type="submission" date="2019-12" db="EMBL/GenBank/DDBJ databases">
        <title>Endophytic bacteria associated with Panax ginseng seedlings.</title>
        <authorList>
            <person name="Park J.M."/>
            <person name="Shin R."/>
            <person name="Jo S.H."/>
        </authorList>
    </citation>
    <scope>NUCLEOTIDE SEQUENCE [LARGE SCALE GENOMIC DNA]</scope>
    <source>
        <strain evidence="2 3">PgKB32</strain>
    </source>
</reference>
<proteinExistence type="predicted"/>
<dbReference type="EMBL" id="JAAAXX010000001">
    <property type="protein sequence ID" value="KAF2394101.1"/>
    <property type="molecule type" value="Genomic_DNA"/>
</dbReference>
<organism evidence="2 3">
    <name type="scientific">Pseudomonas frederiksbergensis</name>
    <dbReference type="NCBI Taxonomy" id="104087"/>
    <lineage>
        <taxon>Bacteria</taxon>
        <taxon>Pseudomonadati</taxon>
        <taxon>Pseudomonadota</taxon>
        <taxon>Gammaproteobacteria</taxon>
        <taxon>Pseudomonadales</taxon>
        <taxon>Pseudomonadaceae</taxon>
        <taxon>Pseudomonas</taxon>
    </lineage>
</organism>
<evidence type="ECO:0000259" key="1">
    <source>
        <dbReference type="PROSITE" id="PS50883"/>
    </source>
</evidence>
<dbReference type="CDD" id="cd01948">
    <property type="entry name" value="EAL"/>
    <property type="match status" value="1"/>
</dbReference>
<evidence type="ECO:0000313" key="2">
    <source>
        <dbReference type="EMBL" id="KAF2394101.1"/>
    </source>
</evidence>
<dbReference type="PROSITE" id="PS50883">
    <property type="entry name" value="EAL"/>
    <property type="match status" value="1"/>
</dbReference>
<dbReference type="AlphaFoldDB" id="A0A6L5BZS7"/>
<dbReference type="EC" id="3.1.4.52" evidence="2"/>